<accession>A0A8J3W8R3</accession>
<protein>
    <submittedName>
        <fullName evidence="2">Uncharacterized protein</fullName>
    </submittedName>
</protein>
<feature type="compositionally biased region" description="Low complexity" evidence="1">
    <location>
        <begin position="1"/>
        <end position="18"/>
    </location>
</feature>
<dbReference type="AlphaFoldDB" id="A0A8J3W8R3"/>
<feature type="compositionally biased region" description="Basic and acidic residues" evidence="1">
    <location>
        <begin position="41"/>
        <end position="61"/>
    </location>
</feature>
<dbReference type="EMBL" id="BOOH01000054">
    <property type="protein sequence ID" value="GIH79968.1"/>
    <property type="molecule type" value="Genomic_DNA"/>
</dbReference>
<evidence type="ECO:0000313" key="2">
    <source>
        <dbReference type="EMBL" id="GIH79968.1"/>
    </source>
</evidence>
<feature type="compositionally biased region" description="Basic and acidic residues" evidence="1">
    <location>
        <begin position="24"/>
        <end position="33"/>
    </location>
</feature>
<dbReference type="Proteomes" id="UP000616724">
    <property type="component" value="Unassembled WGS sequence"/>
</dbReference>
<gene>
    <name evidence="2" type="ORF">Plo01_63970</name>
</gene>
<reference evidence="2 3" key="1">
    <citation type="submission" date="2021-01" db="EMBL/GenBank/DDBJ databases">
        <title>Whole genome shotgun sequence of Planobispora longispora NBRC 13918.</title>
        <authorList>
            <person name="Komaki H."/>
            <person name="Tamura T."/>
        </authorList>
    </citation>
    <scope>NUCLEOTIDE SEQUENCE [LARGE SCALE GENOMIC DNA]</scope>
    <source>
        <strain evidence="2 3">NBRC 13918</strain>
    </source>
</reference>
<evidence type="ECO:0000256" key="1">
    <source>
        <dbReference type="SAM" id="MobiDB-lite"/>
    </source>
</evidence>
<comment type="caution">
    <text evidence="2">The sequence shown here is derived from an EMBL/GenBank/DDBJ whole genome shotgun (WGS) entry which is preliminary data.</text>
</comment>
<keyword evidence="3" id="KW-1185">Reference proteome</keyword>
<evidence type="ECO:0000313" key="3">
    <source>
        <dbReference type="Proteomes" id="UP000616724"/>
    </source>
</evidence>
<proteinExistence type="predicted"/>
<name>A0A8J3W8R3_9ACTN</name>
<organism evidence="2 3">
    <name type="scientific">Planobispora longispora</name>
    <dbReference type="NCBI Taxonomy" id="28887"/>
    <lineage>
        <taxon>Bacteria</taxon>
        <taxon>Bacillati</taxon>
        <taxon>Actinomycetota</taxon>
        <taxon>Actinomycetes</taxon>
        <taxon>Streptosporangiales</taxon>
        <taxon>Streptosporangiaceae</taxon>
        <taxon>Planobispora</taxon>
    </lineage>
</organism>
<sequence length="79" mass="8375">MPAEPTASAGRAGTARRTGGVGDEALRERRQAERAGGVTRGPHDGLDRFGYADRKLCDRPPGRNRFIRAVPGPFGTAVS</sequence>
<feature type="region of interest" description="Disordered" evidence="1">
    <location>
        <begin position="1"/>
        <end position="79"/>
    </location>
</feature>